<feature type="compositionally biased region" description="Basic and acidic residues" evidence="1">
    <location>
        <begin position="175"/>
        <end position="194"/>
    </location>
</feature>
<name>A0A8D9BNF6_9HEMI</name>
<evidence type="ECO:0000313" key="2">
    <source>
        <dbReference type="EMBL" id="CAG6788570.1"/>
    </source>
</evidence>
<feature type="region of interest" description="Disordered" evidence="1">
    <location>
        <begin position="1"/>
        <end position="20"/>
    </location>
</feature>
<sequence length="284" mass="34384">MSDEHVKKAKRKKIKRPGPKKGMEMFRFLNRMTNWITVDSLKLYDEDSRLLRQSSDSSVCFDQFVTVFGSKRDSCPHKHNPNRFERKLLHRLDGDAILPVEANRRGCRYTQYDDVMLLEKQEDLEEYDLQEQEDGFCHMTEVRYHLQPCNFFDRDPERENIKREYRLMEKAARKEAMIRQKHKDEQTKRREERAKRNREQRKQELNRCKSKMSKGKKLASKSKQMKKIKEKCSQRIKKKWSQSRKRSRSRKSRRSRKRSRSSKKKCSCPKRKTKFALLDDILTN</sequence>
<protein>
    <submittedName>
        <fullName evidence="2">Uncharacterized protein</fullName>
    </submittedName>
</protein>
<reference evidence="2" key="1">
    <citation type="submission" date="2021-05" db="EMBL/GenBank/DDBJ databases">
        <authorList>
            <person name="Alioto T."/>
            <person name="Alioto T."/>
            <person name="Gomez Garrido J."/>
        </authorList>
    </citation>
    <scope>NUCLEOTIDE SEQUENCE</scope>
</reference>
<feature type="region of interest" description="Disordered" evidence="1">
    <location>
        <begin position="175"/>
        <end position="272"/>
    </location>
</feature>
<dbReference type="AlphaFoldDB" id="A0A8D9BNF6"/>
<proteinExistence type="predicted"/>
<accession>A0A8D9BNF6</accession>
<feature type="compositionally biased region" description="Basic residues" evidence="1">
    <location>
        <begin position="7"/>
        <end position="19"/>
    </location>
</feature>
<feature type="compositionally biased region" description="Basic residues" evidence="1">
    <location>
        <begin position="208"/>
        <end position="272"/>
    </location>
</feature>
<evidence type="ECO:0000256" key="1">
    <source>
        <dbReference type="SAM" id="MobiDB-lite"/>
    </source>
</evidence>
<dbReference type="EMBL" id="HBUF01660773">
    <property type="protein sequence ID" value="CAG6788570.1"/>
    <property type="molecule type" value="Transcribed_RNA"/>
</dbReference>
<organism evidence="2">
    <name type="scientific">Cacopsylla melanoneura</name>
    <dbReference type="NCBI Taxonomy" id="428564"/>
    <lineage>
        <taxon>Eukaryota</taxon>
        <taxon>Metazoa</taxon>
        <taxon>Ecdysozoa</taxon>
        <taxon>Arthropoda</taxon>
        <taxon>Hexapoda</taxon>
        <taxon>Insecta</taxon>
        <taxon>Pterygota</taxon>
        <taxon>Neoptera</taxon>
        <taxon>Paraneoptera</taxon>
        <taxon>Hemiptera</taxon>
        <taxon>Sternorrhyncha</taxon>
        <taxon>Psylloidea</taxon>
        <taxon>Psyllidae</taxon>
        <taxon>Psyllinae</taxon>
        <taxon>Cacopsylla</taxon>
    </lineage>
</organism>